<dbReference type="Proteomes" id="UP000808146">
    <property type="component" value="Unassembled WGS sequence"/>
</dbReference>
<name>A0A9D7LRP7_9RHOO</name>
<dbReference type="EMBL" id="JADKBR010000003">
    <property type="protein sequence ID" value="MBK8889918.1"/>
    <property type="molecule type" value="Genomic_DNA"/>
</dbReference>
<sequence length="342" mass="38414">MGILDWFKHRAGHFDTDRLSEEMVRWAVDKAVELTNPRLKLLPNLHKRLAPSVETTIRFLQGLVKSLPAVRRMSTGTWSADAALRAFFVSPSDMKDVLARADGLRTLFEKFPELEEAYLVLGMAFTEQRVFGLGLHGEMVQRDVAQLTVNFSDHKTRLCGPDEAVLRRVIGVEIFEYLISRALSEIGAERSERQELQANRSLIRARLRLLQQHGPGLGSMLGEAPADASQQARLEAELLDNERQLETMGGGEAVMEGELETLKSVLDKPQDYLSIEPRRIRLSSMNVVLDETNTDSGAEVDFAVIELKGAMPQRRAFVIGCLAQTELPPPKSMNYHDAMRYL</sequence>
<proteinExistence type="predicted"/>
<reference evidence="1" key="1">
    <citation type="submission" date="2020-10" db="EMBL/GenBank/DDBJ databases">
        <title>Connecting structure to function with the recovery of over 1000 high-quality activated sludge metagenome-assembled genomes encoding full-length rRNA genes using long-read sequencing.</title>
        <authorList>
            <person name="Singleton C.M."/>
            <person name="Petriglieri F."/>
            <person name="Kristensen J.M."/>
            <person name="Kirkegaard R.H."/>
            <person name="Michaelsen T.Y."/>
            <person name="Andersen M.H."/>
            <person name="Karst S.M."/>
            <person name="Dueholm M.S."/>
            <person name="Nielsen P.H."/>
            <person name="Albertsen M."/>
        </authorList>
    </citation>
    <scope>NUCLEOTIDE SEQUENCE</scope>
    <source>
        <strain evidence="1">OdNE_18-Q3-R46-58_BAT3C.305</strain>
    </source>
</reference>
<comment type="caution">
    <text evidence="1">The sequence shown here is derived from an EMBL/GenBank/DDBJ whole genome shotgun (WGS) entry which is preliminary data.</text>
</comment>
<evidence type="ECO:0000313" key="2">
    <source>
        <dbReference type="Proteomes" id="UP000808146"/>
    </source>
</evidence>
<accession>A0A9D7LRP7</accession>
<protein>
    <submittedName>
        <fullName evidence="1">Uncharacterized protein</fullName>
    </submittedName>
</protein>
<organism evidence="1 2">
    <name type="scientific">Candidatus Dechloromonas phosphorivorans</name>
    <dbReference type="NCBI Taxonomy" id="2899244"/>
    <lineage>
        <taxon>Bacteria</taxon>
        <taxon>Pseudomonadati</taxon>
        <taxon>Pseudomonadota</taxon>
        <taxon>Betaproteobacteria</taxon>
        <taxon>Rhodocyclales</taxon>
        <taxon>Azonexaceae</taxon>
        <taxon>Dechloromonas</taxon>
    </lineage>
</organism>
<gene>
    <name evidence="1" type="ORF">IPN75_05725</name>
</gene>
<dbReference type="AlphaFoldDB" id="A0A9D7LRP7"/>
<evidence type="ECO:0000313" key="1">
    <source>
        <dbReference type="EMBL" id="MBK8889918.1"/>
    </source>
</evidence>